<reference evidence="10 11" key="1">
    <citation type="submission" date="2016-03" db="EMBL/GenBank/DDBJ databases">
        <title>Genome sequence of Nesiotobacter sp. nov., a moderately halophilic alphaproteobacterium isolated from the Yellow Sea, China.</title>
        <authorList>
            <person name="Zhang G."/>
            <person name="Zhang R."/>
        </authorList>
    </citation>
    <scope>NUCLEOTIDE SEQUENCE [LARGE SCALE GENOMIC DNA]</scope>
    <source>
        <strain evidence="10 11">WB1-6</strain>
    </source>
</reference>
<evidence type="ECO:0000256" key="3">
    <source>
        <dbReference type="ARBA" id="ARBA00022448"/>
    </source>
</evidence>
<gene>
    <name evidence="10" type="ORF">A3843_12835</name>
</gene>
<dbReference type="InterPro" id="IPR003423">
    <property type="entry name" value="OMP_efflux"/>
</dbReference>
<dbReference type="InterPro" id="IPR051906">
    <property type="entry name" value="TolC-like"/>
</dbReference>
<dbReference type="InterPro" id="IPR010130">
    <property type="entry name" value="T1SS_OMP_TolC"/>
</dbReference>
<dbReference type="PANTHER" id="PTHR30026">
    <property type="entry name" value="OUTER MEMBRANE PROTEIN TOLC"/>
    <property type="match status" value="1"/>
</dbReference>
<evidence type="ECO:0000256" key="9">
    <source>
        <dbReference type="SAM" id="SignalP"/>
    </source>
</evidence>
<dbReference type="PANTHER" id="PTHR30026:SF22">
    <property type="entry name" value="OUTER MEMBRANE EFFLUX PROTEIN"/>
    <property type="match status" value="1"/>
</dbReference>
<keyword evidence="11" id="KW-1185">Reference proteome</keyword>
<evidence type="ECO:0000313" key="11">
    <source>
        <dbReference type="Proteomes" id="UP000185783"/>
    </source>
</evidence>
<dbReference type="EMBL" id="LVVZ01000019">
    <property type="protein sequence ID" value="OKL43520.1"/>
    <property type="molecule type" value="Genomic_DNA"/>
</dbReference>
<evidence type="ECO:0000256" key="2">
    <source>
        <dbReference type="ARBA" id="ARBA00007613"/>
    </source>
</evidence>
<evidence type="ECO:0000256" key="7">
    <source>
        <dbReference type="ARBA" id="ARBA00023237"/>
    </source>
</evidence>
<dbReference type="Proteomes" id="UP000185783">
    <property type="component" value="Unassembled WGS sequence"/>
</dbReference>
<protein>
    <submittedName>
        <fullName evidence="10">Agglutination protein</fullName>
    </submittedName>
</protein>
<proteinExistence type="inferred from homology"/>
<dbReference type="GO" id="GO:0009279">
    <property type="term" value="C:cell outer membrane"/>
    <property type="evidence" value="ECO:0007669"/>
    <property type="project" value="UniProtKB-SubCell"/>
</dbReference>
<dbReference type="RefSeq" id="WP_028480934.1">
    <property type="nucleotide sequence ID" value="NZ_LVVZ01000019.1"/>
</dbReference>
<dbReference type="GO" id="GO:0015288">
    <property type="term" value="F:porin activity"/>
    <property type="evidence" value="ECO:0007669"/>
    <property type="project" value="TreeGrafter"/>
</dbReference>
<feature type="signal peptide" evidence="9">
    <location>
        <begin position="1"/>
        <end position="20"/>
    </location>
</feature>
<keyword evidence="9" id="KW-0732">Signal</keyword>
<evidence type="ECO:0000256" key="4">
    <source>
        <dbReference type="ARBA" id="ARBA00022452"/>
    </source>
</evidence>
<feature type="chain" id="PRO_5010586681" evidence="9">
    <location>
        <begin position="21"/>
        <end position="471"/>
    </location>
</feature>
<accession>A0A1U7JFJ3</accession>
<dbReference type="GO" id="GO:0015562">
    <property type="term" value="F:efflux transmembrane transporter activity"/>
    <property type="evidence" value="ECO:0007669"/>
    <property type="project" value="InterPro"/>
</dbReference>
<keyword evidence="4" id="KW-1134">Transmembrane beta strand</keyword>
<organism evidence="10 11">
    <name type="scientific">Pseudovibrio exalbescens</name>
    <dbReference type="NCBI Taxonomy" id="197461"/>
    <lineage>
        <taxon>Bacteria</taxon>
        <taxon>Pseudomonadati</taxon>
        <taxon>Pseudomonadota</taxon>
        <taxon>Alphaproteobacteria</taxon>
        <taxon>Hyphomicrobiales</taxon>
        <taxon>Stappiaceae</taxon>
        <taxon>Pseudovibrio</taxon>
    </lineage>
</organism>
<dbReference type="NCBIfam" id="TIGR01844">
    <property type="entry name" value="type_I_sec_TolC"/>
    <property type="match status" value="1"/>
</dbReference>
<comment type="subcellular location">
    <subcellularLocation>
        <location evidence="1">Cell outer membrane</location>
    </subcellularLocation>
</comment>
<feature type="region of interest" description="Disordered" evidence="8">
    <location>
        <begin position="441"/>
        <end position="471"/>
    </location>
</feature>
<dbReference type="AlphaFoldDB" id="A0A1U7JFJ3"/>
<keyword evidence="5" id="KW-0812">Transmembrane</keyword>
<keyword evidence="7" id="KW-0998">Cell outer membrane</keyword>
<dbReference type="GO" id="GO:1990281">
    <property type="term" value="C:efflux pump complex"/>
    <property type="evidence" value="ECO:0007669"/>
    <property type="project" value="TreeGrafter"/>
</dbReference>
<evidence type="ECO:0000256" key="6">
    <source>
        <dbReference type="ARBA" id="ARBA00023136"/>
    </source>
</evidence>
<evidence type="ECO:0000313" key="10">
    <source>
        <dbReference type="EMBL" id="OKL43520.1"/>
    </source>
</evidence>
<evidence type="ECO:0000256" key="8">
    <source>
        <dbReference type="SAM" id="MobiDB-lite"/>
    </source>
</evidence>
<dbReference type="Gene3D" id="1.20.1600.10">
    <property type="entry name" value="Outer membrane efflux proteins (OEP)"/>
    <property type="match status" value="1"/>
</dbReference>
<name>A0A1U7JFJ3_9HYPH</name>
<evidence type="ECO:0000256" key="1">
    <source>
        <dbReference type="ARBA" id="ARBA00004442"/>
    </source>
</evidence>
<comment type="similarity">
    <text evidence="2">Belongs to the outer membrane factor (OMF) (TC 1.B.17) family.</text>
</comment>
<sequence length="471" mass="52969">MKYWQRAIALGVFLSCGVSADAMSLREAVSLSVYSNPEVGEAIFNRNAIGFELKQAEGQWLPRLDLEVRGGVEWFDEPSTRQDNKYLYGPYEIGVRGQQKVFDGFATTYEIERQRARLDATSYRVWERSEFVGLSAVRSYLDVARLQAVQDAARRNINYHLRIASDMRAGLSRGAVSVADVQQANERVLAAKLALEEAVEEQELSKALFLEIVGKPISKAQRIPAQGRRIPSGYEAVLAQARANNPLISLRNADIDAANAQVKIAEADYYPTVDLEVSSRFGENLQGEVGTKADARASLVMRWNLFNGNITKNRRAEEIERAGEARMRSQQAYREVARETRESWIRRNELNKQIGLLTRQVETTRQLLVSYEEQFTVGQRSLLDVLDTQNTVFRSEVAKISAEYAYLFTEYRLLAAMGRMLDVLGIQPPAQAASGFRRLRDDEDTGRTLPGSALPGLSAQWRRGSPYTARP</sequence>
<keyword evidence="3" id="KW-0813">Transport</keyword>
<dbReference type="STRING" id="197461.A3843_12835"/>
<dbReference type="SUPFAM" id="SSF56954">
    <property type="entry name" value="Outer membrane efflux proteins (OEP)"/>
    <property type="match status" value="1"/>
</dbReference>
<keyword evidence="6" id="KW-0472">Membrane</keyword>
<dbReference type="Pfam" id="PF02321">
    <property type="entry name" value="OEP"/>
    <property type="match status" value="2"/>
</dbReference>
<evidence type="ECO:0000256" key="5">
    <source>
        <dbReference type="ARBA" id="ARBA00022692"/>
    </source>
</evidence>
<comment type="caution">
    <text evidence="10">The sequence shown here is derived from an EMBL/GenBank/DDBJ whole genome shotgun (WGS) entry which is preliminary data.</text>
</comment>